<name>A0A6M3IXG0_9ZZZZ</name>
<dbReference type="AlphaFoldDB" id="A0A6M3IXG0"/>
<evidence type="ECO:0000313" key="1">
    <source>
        <dbReference type="EMBL" id="QJA62356.1"/>
    </source>
</evidence>
<organism evidence="1">
    <name type="scientific">viral metagenome</name>
    <dbReference type="NCBI Taxonomy" id="1070528"/>
    <lineage>
        <taxon>unclassified sequences</taxon>
        <taxon>metagenomes</taxon>
        <taxon>organismal metagenomes</taxon>
    </lineage>
</organism>
<reference evidence="1" key="1">
    <citation type="submission" date="2020-03" db="EMBL/GenBank/DDBJ databases">
        <title>The deep terrestrial virosphere.</title>
        <authorList>
            <person name="Holmfeldt K."/>
            <person name="Nilsson E."/>
            <person name="Simone D."/>
            <person name="Lopez-Fernandez M."/>
            <person name="Wu X."/>
            <person name="de Brujin I."/>
            <person name="Lundin D."/>
            <person name="Andersson A."/>
            <person name="Bertilsson S."/>
            <person name="Dopson M."/>
        </authorList>
    </citation>
    <scope>NUCLEOTIDE SEQUENCE</scope>
    <source>
        <strain evidence="2">MM415A03042</strain>
        <strain evidence="1">MM415B00794</strain>
    </source>
</reference>
<evidence type="ECO:0000313" key="2">
    <source>
        <dbReference type="EMBL" id="QJA71790.1"/>
    </source>
</evidence>
<proteinExistence type="predicted"/>
<evidence type="ECO:0008006" key="3">
    <source>
        <dbReference type="Google" id="ProtNLM"/>
    </source>
</evidence>
<sequence>MTTELQDRPMTCKRCGARMRMTLSKDVKGQQVWVCNDPDCGYVERR</sequence>
<accession>A0A6M3IXG0</accession>
<protein>
    <recommendedName>
        <fullName evidence="3">TFIIS-type domain-containing protein</fullName>
    </recommendedName>
</protein>
<dbReference type="EMBL" id="MT141469">
    <property type="protein sequence ID" value="QJA62356.1"/>
    <property type="molecule type" value="Genomic_DNA"/>
</dbReference>
<gene>
    <name evidence="2" type="ORF">MM415A03042_0014</name>
    <name evidence="1" type="ORF">MM415B00794_0012</name>
</gene>
<dbReference type="EMBL" id="MT141899">
    <property type="protein sequence ID" value="QJA71790.1"/>
    <property type="molecule type" value="Genomic_DNA"/>
</dbReference>